<name>A0A1Q9D3N1_SYMMI</name>
<dbReference type="CDD" id="cd09272">
    <property type="entry name" value="RNase_HI_RT_Ty1"/>
    <property type="match status" value="1"/>
</dbReference>
<evidence type="ECO:0000313" key="4">
    <source>
        <dbReference type="Proteomes" id="UP000186817"/>
    </source>
</evidence>
<feature type="coiled-coil region" evidence="1">
    <location>
        <begin position="215"/>
        <end position="242"/>
    </location>
</feature>
<comment type="caution">
    <text evidence="3">The sequence shown here is derived from an EMBL/GenBank/DDBJ whole genome shotgun (WGS) entry which is preliminary data.</text>
</comment>
<dbReference type="Proteomes" id="UP000186817">
    <property type="component" value="Unassembled WGS sequence"/>
</dbReference>
<accession>A0A1Q9D3N1</accession>
<evidence type="ECO:0000256" key="1">
    <source>
        <dbReference type="SAM" id="Coils"/>
    </source>
</evidence>
<evidence type="ECO:0000256" key="2">
    <source>
        <dbReference type="SAM" id="MobiDB-lite"/>
    </source>
</evidence>
<protein>
    <submittedName>
        <fullName evidence="3">Copia protein</fullName>
    </submittedName>
</protein>
<feature type="region of interest" description="Disordered" evidence="2">
    <location>
        <begin position="790"/>
        <end position="819"/>
    </location>
</feature>
<keyword evidence="1" id="KW-0175">Coiled coil</keyword>
<dbReference type="Gene3D" id="3.60.130.30">
    <property type="match status" value="1"/>
</dbReference>
<feature type="region of interest" description="Disordered" evidence="2">
    <location>
        <begin position="180"/>
        <end position="205"/>
    </location>
</feature>
<organism evidence="3 4">
    <name type="scientific">Symbiodinium microadriaticum</name>
    <name type="common">Dinoflagellate</name>
    <name type="synonym">Zooxanthella microadriatica</name>
    <dbReference type="NCBI Taxonomy" id="2951"/>
    <lineage>
        <taxon>Eukaryota</taxon>
        <taxon>Sar</taxon>
        <taxon>Alveolata</taxon>
        <taxon>Dinophyceae</taxon>
        <taxon>Suessiales</taxon>
        <taxon>Symbiodiniaceae</taxon>
        <taxon>Symbiodinium</taxon>
    </lineage>
</organism>
<feature type="compositionally biased region" description="Basic residues" evidence="2">
    <location>
        <begin position="1"/>
        <end position="10"/>
    </location>
</feature>
<dbReference type="OrthoDB" id="423503at2759"/>
<reference evidence="3 4" key="1">
    <citation type="submission" date="2016-02" db="EMBL/GenBank/DDBJ databases">
        <title>Genome analysis of coral dinoflagellate symbionts highlights evolutionary adaptations to a symbiotic lifestyle.</title>
        <authorList>
            <person name="Aranda M."/>
            <person name="Li Y."/>
            <person name="Liew Y.J."/>
            <person name="Baumgarten S."/>
            <person name="Simakov O."/>
            <person name="Wilson M."/>
            <person name="Piel J."/>
            <person name="Ashoor H."/>
            <person name="Bougouffa S."/>
            <person name="Bajic V.B."/>
            <person name="Ryu T."/>
            <person name="Ravasi T."/>
            <person name="Bayer T."/>
            <person name="Micklem G."/>
            <person name="Kim H."/>
            <person name="Bhak J."/>
            <person name="Lajeunesse T.C."/>
            <person name="Voolstra C.R."/>
        </authorList>
    </citation>
    <scope>NUCLEOTIDE SEQUENCE [LARGE SCALE GENOMIC DNA]</scope>
    <source>
        <strain evidence="3 4">CCMP2467</strain>
    </source>
</reference>
<evidence type="ECO:0000313" key="3">
    <source>
        <dbReference type="EMBL" id="OLP89736.1"/>
    </source>
</evidence>
<keyword evidence="4" id="KW-1185">Reference proteome</keyword>
<gene>
    <name evidence="3" type="primary">GIP</name>
    <name evidence="3" type="ORF">AK812_SmicGene28766</name>
</gene>
<dbReference type="EMBL" id="LSRX01000747">
    <property type="protein sequence ID" value="OLP89736.1"/>
    <property type="molecule type" value="Genomic_DNA"/>
</dbReference>
<feature type="region of interest" description="Disordered" evidence="2">
    <location>
        <begin position="1"/>
        <end position="84"/>
    </location>
</feature>
<proteinExistence type="predicted"/>
<sequence length="1756" mass="191933">MDTLARKRRSAGVGDVEEASGAAEKDYETALGQAEFGANSGGGVSGTLLNGVVGGEASPGTLESGEARAKEIAPQLPSANPFHSERVKAEVELIRNRPTSLDEDARRAVREYDDSALGGPVGTFCQEPDYAAVTGDGAVARDAPRVARVEPSPGEPSPAMGLEDPLGAASDLGGVNVSKGPSGLGLGEQRAGISGRDTGTGEEDGRELIPAEDRFERMEALLLQVMEENRSLKRRLDQQAESRSHSSYHSGLATADQALSPATFGPRCDDGFWFYGYGKQGEWCSARGSGILGRFAKSWLDYLLVWLVADPLGRLAVDPASVKGEYDEYLHRLGIDYNPTVASVLQLVKLIQAEGITEDADLKSQSAGSANATISSASTIPSQEALVAEATKLLKGVALRAIGVGDDPDWSWIRSALASASNPEYCLIDSGATNALRPAEAEELRAGKVIRVDLASGTTELRINEFGTLLHGGQCQVILPASYLVDLGYSISWKRKGCTVKHPKRGKLQVVVVKGCPLIPRDVGLDLLQAYEGKKAGKPLLSKAEVEDLGSSLGIVEVRGWLKDRVQLRAKDGISDVDQLVFLRAMFPGVPLKFLARACVAPLSSENVDWAELPWNRRLRRSIDRAEEGSVLVAVSLVFQALMKWAHSGVIGGETVEVTGPLEKGYGLHEAVHEIRADSQTKAALELIQAQEVGFSLAEVGQSWDVEASGRDRGKGYKYFLACAYAVPEKYMPVVPAEDDTGEYAPSECGELLPVSPNEADTSALDQFQGEDIFGDLWDLPEPGLHAVTHRVKGKRPESGTGELGPEAESSSASGVVPGKRSPHFSVRVVAAQELPGQLTTAGEFVVVSKDSTEGAESLSVKVALIFAAGHPSWTGVTIDVKSAFLYAPIRSDSKGVEERIIVKPPSFLLELGIMTRDDRWWIRKALYGLPTSPRDWGRYRDAEFTKFCLRWGKDEYHLVQTLSDDALWLARKVTKSGYGDTEGILVVYVDDLAFLAPRGLGEAFVAAVQERWKTSTPEWFSERPLTFCGMELSQHGHGYRMSQSAYVRELLGRYGIEESASTPITRWTEPEALAYLRTERVLELYTDASHSPCGGRSVQGIFLLWQGVPVTWESSRQSFVTLSSAEAELVTMISGLQAAEAVLPLVQELVEQDVTISLLADNEAAIRAFDTAPASWRSRHLRMRAFAARERISANILRVTHLPGQYQIADIATKPLVLSPEGCLTTVEDQESGDEFTAHEWAIVQAKLQRILAYCFLGVEARSPSALEVMVWLEREDAEDDPTIDERSLGEALEKGECVISASCRDLVIPCKAAIRATKMTKAEWLSFQTPKFREVRDGGEGPYRWQTFELVTRWTKDTKIKYRPHAKAPGSKSHIRYEKYSKEFRGFGLLALLAEASKLAPSPSCAAVLSRLAGCRRAHRLVANRTAGEIMAQEKKKRKISSDDIDRWVKSDTLGLLRDRGGKLIVTRPAREYPNVAKIIARWLHGKLPKEAKHFKFTNLNCNYAARRHRDGNNFGPSMIKALGDYKGGELSVWPEDDKSTNLKALPYDKKVTLDISKNLVLFNGNTAHEVEDFEGNRFSVVYFTAGVAGEVFRGLSALGNSRAQLDFMLPKKDENRYSVLRAPTGYLEDESGSAAMSEPDSTGMLTKEEHYPAGNVTLQYSNTFRHQDSIRLVSTVIYACWAGVSQDDAISGNGPKLVECIRKKYQEKLGAEFHMIISEGDVGRVVGHSKGFALGFAIGYYKNHSFLLWEDSA</sequence>